<evidence type="ECO:0000256" key="2">
    <source>
        <dbReference type="ARBA" id="ARBA00023125"/>
    </source>
</evidence>
<evidence type="ECO:0000256" key="5">
    <source>
        <dbReference type="SAM" id="MobiDB-lite"/>
    </source>
</evidence>
<feature type="compositionally biased region" description="Basic and acidic residues" evidence="5">
    <location>
        <begin position="232"/>
        <end position="241"/>
    </location>
</feature>
<evidence type="ECO:0000256" key="4">
    <source>
        <dbReference type="ARBA" id="ARBA00023242"/>
    </source>
</evidence>
<dbReference type="PANTHER" id="PTHR31719:SF235">
    <property type="entry name" value="NAC DOMAIN-CONTAINING PROTEIN"/>
    <property type="match status" value="1"/>
</dbReference>
<dbReference type="InterPro" id="IPR003441">
    <property type="entry name" value="NAC-dom"/>
</dbReference>
<feature type="region of interest" description="Disordered" evidence="5">
    <location>
        <begin position="216"/>
        <end position="243"/>
    </location>
</feature>
<keyword evidence="2" id="KW-0238">DNA-binding</keyword>
<dbReference type="GO" id="GO:0003677">
    <property type="term" value="F:DNA binding"/>
    <property type="evidence" value="ECO:0007669"/>
    <property type="project" value="UniProtKB-KW"/>
</dbReference>
<dbReference type="Proteomes" id="UP000275267">
    <property type="component" value="Unassembled WGS sequence"/>
</dbReference>
<organism evidence="7 8">
    <name type="scientific">Panicum miliaceum</name>
    <name type="common">Proso millet</name>
    <name type="synonym">Broomcorn millet</name>
    <dbReference type="NCBI Taxonomy" id="4540"/>
    <lineage>
        <taxon>Eukaryota</taxon>
        <taxon>Viridiplantae</taxon>
        <taxon>Streptophyta</taxon>
        <taxon>Embryophyta</taxon>
        <taxon>Tracheophyta</taxon>
        <taxon>Spermatophyta</taxon>
        <taxon>Magnoliopsida</taxon>
        <taxon>Liliopsida</taxon>
        <taxon>Poales</taxon>
        <taxon>Poaceae</taxon>
        <taxon>PACMAD clade</taxon>
        <taxon>Panicoideae</taxon>
        <taxon>Panicodae</taxon>
        <taxon>Paniceae</taxon>
        <taxon>Panicinae</taxon>
        <taxon>Panicum</taxon>
        <taxon>Panicum sect. Panicum</taxon>
    </lineage>
</organism>
<proteinExistence type="predicted"/>
<name>A0A3L6TT89_PANMI</name>
<accession>A0A3L6TT89</accession>
<dbReference type="EMBL" id="PQIB02000001">
    <property type="protein sequence ID" value="RLN42084.1"/>
    <property type="molecule type" value="Genomic_DNA"/>
</dbReference>
<evidence type="ECO:0000256" key="1">
    <source>
        <dbReference type="ARBA" id="ARBA00023015"/>
    </source>
</evidence>
<keyword evidence="3" id="KW-0804">Transcription</keyword>
<keyword evidence="8" id="KW-1185">Reference proteome</keyword>
<dbReference type="PROSITE" id="PS51005">
    <property type="entry name" value="NAC"/>
    <property type="match status" value="1"/>
</dbReference>
<protein>
    <recommendedName>
        <fullName evidence="6">NAC domain-containing protein</fullName>
    </recommendedName>
</protein>
<sequence>MDDAPAAAAASAAAVSASTAAWPSGAAAVISSSSASGLRRFVLNLPPGYHFLPTDAELVVHYLRPRLANQRLPLPIFFDEHILHYHPGRLVDREYGEDRWFFFVRRERKHEGGNRPNRATLGNGHWNATGSPRLIRAGAALVGRTRTLVFYEASRSEKKQKNSEEAGKASKGAKTEWTMYEYESLTPEEEVVAACVDGKARMDAIVLCTIQKKKAKGKGQEAGGGRKRKKRAAEPQEEHHAQRALTGTEALLVQEQAFTGVANFTADPNDDMDTSCFLFANTSPPALPLPQETMMAAAAGGGNYISVHPSTAAMTSWQFQLPAVPLAHERDPKILTPLGGGNYCSIMAPNIISATEPPPPPEELSTASWMHAPLRRRNEAKIAPSVHPNSFGPGLSSSRYGFAGGDTHRLSTGTDYHGVGSAQGSAASIVGSEEWRRLFSTQGSWRFLDPK</sequence>
<dbReference type="GO" id="GO:0006355">
    <property type="term" value="P:regulation of DNA-templated transcription"/>
    <property type="evidence" value="ECO:0007669"/>
    <property type="project" value="InterPro"/>
</dbReference>
<dbReference type="AlphaFoldDB" id="A0A3L6TT89"/>
<reference evidence="8" key="1">
    <citation type="journal article" date="2019" name="Nat. Commun.">
        <title>The genome of broomcorn millet.</title>
        <authorList>
            <person name="Zou C."/>
            <person name="Miki D."/>
            <person name="Li D."/>
            <person name="Tang Q."/>
            <person name="Xiao L."/>
            <person name="Rajput S."/>
            <person name="Deng P."/>
            <person name="Jia W."/>
            <person name="Huang R."/>
            <person name="Zhang M."/>
            <person name="Sun Y."/>
            <person name="Hu J."/>
            <person name="Fu X."/>
            <person name="Schnable P.S."/>
            <person name="Li F."/>
            <person name="Zhang H."/>
            <person name="Feng B."/>
            <person name="Zhu X."/>
            <person name="Liu R."/>
            <person name="Schnable J.C."/>
            <person name="Zhu J.-K."/>
            <person name="Zhang H."/>
        </authorList>
    </citation>
    <scope>NUCLEOTIDE SEQUENCE [LARGE SCALE GENOMIC DNA]</scope>
</reference>
<evidence type="ECO:0000259" key="6">
    <source>
        <dbReference type="PROSITE" id="PS51005"/>
    </source>
</evidence>
<gene>
    <name evidence="7" type="ORF">C2845_PM01G16150</name>
</gene>
<dbReference type="OrthoDB" id="693909at2759"/>
<evidence type="ECO:0000313" key="7">
    <source>
        <dbReference type="EMBL" id="RLN42084.1"/>
    </source>
</evidence>
<feature type="domain" description="NAC" evidence="6">
    <location>
        <begin position="45"/>
        <end position="213"/>
    </location>
</feature>
<dbReference type="STRING" id="4540.A0A3L6TT89"/>
<evidence type="ECO:0000313" key="8">
    <source>
        <dbReference type="Proteomes" id="UP000275267"/>
    </source>
</evidence>
<comment type="caution">
    <text evidence="7">The sequence shown here is derived from an EMBL/GenBank/DDBJ whole genome shotgun (WGS) entry which is preliminary data.</text>
</comment>
<dbReference type="Pfam" id="PF02365">
    <property type="entry name" value="NAM"/>
    <property type="match status" value="1"/>
</dbReference>
<evidence type="ECO:0000256" key="3">
    <source>
        <dbReference type="ARBA" id="ARBA00023163"/>
    </source>
</evidence>
<dbReference type="InterPro" id="IPR036093">
    <property type="entry name" value="NAC_dom_sf"/>
</dbReference>
<dbReference type="PANTHER" id="PTHR31719">
    <property type="entry name" value="NAC TRANSCRIPTION FACTOR 56"/>
    <property type="match status" value="1"/>
</dbReference>
<dbReference type="Gene3D" id="2.170.150.80">
    <property type="entry name" value="NAC domain"/>
    <property type="match status" value="1"/>
</dbReference>
<dbReference type="SUPFAM" id="SSF101941">
    <property type="entry name" value="NAC domain"/>
    <property type="match status" value="1"/>
</dbReference>
<keyword evidence="1" id="KW-0805">Transcription regulation</keyword>
<keyword evidence="4" id="KW-0539">Nucleus</keyword>